<gene>
    <name evidence="2" type="ORF">THAOC_17273</name>
</gene>
<reference evidence="2 3" key="1">
    <citation type="journal article" date="2012" name="Genome Biol.">
        <title>Genome and low-iron response of an oceanic diatom adapted to chronic iron limitation.</title>
        <authorList>
            <person name="Lommer M."/>
            <person name="Specht M."/>
            <person name="Roy A.S."/>
            <person name="Kraemer L."/>
            <person name="Andreson R."/>
            <person name="Gutowska M.A."/>
            <person name="Wolf J."/>
            <person name="Bergner S.V."/>
            <person name="Schilhabel M.B."/>
            <person name="Klostermeier U.C."/>
            <person name="Beiko R.G."/>
            <person name="Rosenstiel P."/>
            <person name="Hippler M."/>
            <person name="Laroche J."/>
        </authorList>
    </citation>
    <scope>NUCLEOTIDE SEQUENCE [LARGE SCALE GENOMIC DNA]</scope>
    <source>
        <strain evidence="2 3">CCMP1005</strain>
    </source>
</reference>
<feature type="region of interest" description="Disordered" evidence="1">
    <location>
        <begin position="33"/>
        <end position="60"/>
    </location>
</feature>
<comment type="caution">
    <text evidence="2">The sequence shown here is derived from an EMBL/GenBank/DDBJ whole genome shotgun (WGS) entry which is preliminary data.</text>
</comment>
<dbReference type="AlphaFoldDB" id="K0SB34"/>
<proteinExistence type="predicted"/>
<protein>
    <submittedName>
        <fullName evidence="2">Uncharacterized protein</fullName>
    </submittedName>
</protein>
<sequence length="74" mass="7524">MFCHRGTIATKRRGAHQLLLHCVALAGGKQQDGAGGLQHTTGRAGAVGSEGGGVAVSRGGADAEKQTQMCCYAR</sequence>
<dbReference type="EMBL" id="AGNL01019103">
    <property type="protein sequence ID" value="EJK62129.1"/>
    <property type="molecule type" value="Genomic_DNA"/>
</dbReference>
<evidence type="ECO:0000256" key="1">
    <source>
        <dbReference type="SAM" id="MobiDB-lite"/>
    </source>
</evidence>
<keyword evidence="3" id="KW-1185">Reference proteome</keyword>
<organism evidence="2 3">
    <name type="scientific">Thalassiosira oceanica</name>
    <name type="common">Marine diatom</name>
    <dbReference type="NCBI Taxonomy" id="159749"/>
    <lineage>
        <taxon>Eukaryota</taxon>
        <taxon>Sar</taxon>
        <taxon>Stramenopiles</taxon>
        <taxon>Ochrophyta</taxon>
        <taxon>Bacillariophyta</taxon>
        <taxon>Coscinodiscophyceae</taxon>
        <taxon>Thalassiosirophycidae</taxon>
        <taxon>Thalassiosirales</taxon>
        <taxon>Thalassiosiraceae</taxon>
        <taxon>Thalassiosira</taxon>
    </lineage>
</organism>
<dbReference type="Proteomes" id="UP000266841">
    <property type="component" value="Unassembled WGS sequence"/>
</dbReference>
<accession>K0SB34</accession>
<name>K0SB34_THAOC</name>
<evidence type="ECO:0000313" key="2">
    <source>
        <dbReference type="EMBL" id="EJK62129.1"/>
    </source>
</evidence>
<evidence type="ECO:0000313" key="3">
    <source>
        <dbReference type="Proteomes" id="UP000266841"/>
    </source>
</evidence>